<sequence length="153" mass="17210">MVLIVDELKRKQGEIGLRIGELRAQIILLEQQQAAFDVVIRSYDPDHAPLIEKGSARRRRKLDGVDKGSISMLFKGFDRRGFVLRTLREAGRPITTADFAVAFARENGLGEDDARLGLIGNRFSQMLDQLAKADRVRRAGKIDGQRHLWEVAA</sequence>
<keyword evidence="2" id="KW-1185">Reference proteome</keyword>
<dbReference type="EMBL" id="JAFLNA010000001">
    <property type="protein sequence ID" value="MBO0129692.1"/>
    <property type="molecule type" value="Genomic_DNA"/>
</dbReference>
<organism evidence="1 2">
    <name type="scientific">Agrobacterium burrii</name>
    <dbReference type="NCBI Taxonomy" id="2815339"/>
    <lineage>
        <taxon>Bacteria</taxon>
        <taxon>Pseudomonadati</taxon>
        <taxon>Pseudomonadota</taxon>
        <taxon>Alphaproteobacteria</taxon>
        <taxon>Hyphomicrobiales</taxon>
        <taxon>Rhizobiaceae</taxon>
        <taxon>Rhizobium/Agrobacterium group</taxon>
        <taxon>Agrobacterium</taxon>
        <taxon>Agrobacterium tumefaciens complex</taxon>
    </lineage>
</organism>
<comment type="caution">
    <text evidence="1">The sequence shown here is derived from an EMBL/GenBank/DDBJ whole genome shotgun (WGS) entry which is preliminary data.</text>
</comment>
<accession>A0ABS3ECK0</accession>
<proteinExistence type="predicted"/>
<protein>
    <submittedName>
        <fullName evidence="1">Uncharacterized protein</fullName>
    </submittedName>
</protein>
<dbReference type="RefSeq" id="WP_174372576.1">
    <property type="nucleotide sequence ID" value="NZ_JAFLNA010000001.1"/>
</dbReference>
<reference evidence="1 2" key="1">
    <citation type="submission" date="2021-03" db="EMBL/GenBank/DDBJ databases">
        <title>Whole genome sequence of Agrobacterium sp. strain Rnr.</title>
        <authorList>
            <person name="Mafakheri H."/>
            <person name="Taghavi S.M."/>
            <person name="Nemanja K."/>
            <person name="Osdaghi E."/>
        </authorList>
    </citation>
    <scope>NUCLEOTIDE SEQUENCE [LARGE SCALE GENOMIC DNA]</scope>
    <source>
        <strain evidence="1 2">Rnr</strain>
    </source>
</reference>
<dbReference type="Proteomes" id="UP000664699">
    <property type="component" value="Unassembled WGS sequence"/>
</dbReference>
<evidence type="ECO:0000313" key="2">
    <source>
        <dbReference type="Proteomes" id="UP000664699"/>
    </source>
</evidence>
<evidence type="ECO:0000313" key="1">
    <source>
        <dbReference type="EMBL" id="MBO0129692.1"/>
    </source>
</evidence>
<gene>
    <name evidence="1" type="ORF">JZX89_02915</name>
</gene>
<name>A0ABS3ECK0_9HYPH</name>